<keyword evidence="3 7" id="KW-0479">Metal-binding</keyword>
<gene>
    <name evidence="9" type="ORF">BZG36_03385</name>
</gene>
<dbReference type="InterPro" id="IPR002401">
    <property type="entry name" value="Cyt_P450_E_grp-I"/>
</dbReference>
<dbReference type="AlphaFoldDB" id="A0A261Y0D8"/>
<keyword evidence="10" id="KW-1185">Reference proteome</keyword>
<dbReference type="GO" id="GO:0016705">
    <property type="term" value="F:oxidoreductase activity, acting on paired donors, with incorporation or reduction of molecular oxygen"/>
    <property type="evidence" value="ECO:0007669"/>
    <property type="project" value="InterPro"/>
</dbReference>
<dbReference type="GO" id="GO:0005506">
    <property type="term" value="F:iron ion binding"/>
    <property type="evidence" value="ECO:0007669"/>
    <property type="project" value="InterPro"/>
</dbReference>
<dbReference type="EMBL" id="MVBO01000054">
    <property type="protein sequence ID" value="OZJ04077.1"/>
    <property type="molecule type" value="Genomic_DNA"/>
</dbReference>
<evidence type="ECO:0000313" key="9">
    <source>
        <dbReference type="EMBL" id="OZJ04077.1"/>
    </source>
</evidence>
<keyword evidence="6" id="KW-0503">Monooxygenase</keyword>
<evidence type="ECO:0000256" key="4">
    <source>
        <dbReference type="ARBA" id="ARBA00023002"/>
    </source>
</evidence>
<keyword evidence="5 7" id="KW-0408">Iron</keyword>
<evidence type="ECO:0000256" key="3">
    <source>
        <dbReference type="ARBA" id="ARBA00022723"/>
    </source>
</evidence>
<evidence type="ECO:0000256" key="8">
    <source>
        <dbReference type="SAM" id="MobiDB-lite"/>
    </source>
</evidence>
<dbReference type="GO" id="GO:0020037">
    <property type="term" value="F:heme binding"/>
    <property type="evidence" value="ECO:0007669"/>
    <property type="project" value="InterPro"/>
</dbReference>
<dbReference type="SUPFAM" id="SSF48264">
    <property type="entry name" value="Cytochrome P450"/>
    <property type="match status" value="3"/>
</dbReference>
<evidence type="ECO:0000256" key="7">
    <source>
        <dbReference type="PIRSR" id="PIRSR602401-1"/>
    </source>
</evidence>
<dbReference type="PRINTS" id="PR00385">
    <property type="entry name" value="P450"/>
</dbReference>
<dbReference type="OrthoDB" id="1470350at2759"/>
<evidence type="ECO:0000256" key="6">
    <source>
        <dbReference type="ARBA" id="ARBA00023033"/>
    </source>
</evidence>
<evidence type="ECO:0008006" key="11">
    <source>
        <dbReference type="Google" id="ProtNLM"/>
    </source>
</evidence>
<dbReference type="InterPro" id="IPR001128">
    <property type="entry name" value="Cyt_P450"/>
</dbReference>
<protein>
    <recommendedName>
        <fullName evidence="11">Cytochrome P450</fullName>
    </recommendedName>
</protein>
<sequence length="973" mass="110290">MGTKVTLDVWSLHHNPAVWEDPERFNPDRFAPGGEYEKLDSFAYLPFSHGSRQCIGMNFSLAEQRVFLLMFLRKFEVKLAPNNIHKNGLIYHDKKFVQELRARKGLVLTLVGYMAVRSLFSAIASVPPSLKHLKAVNRIKEYQYMLQGKPVDVRKQLSVVPLLREPGAGMFLSGDRGSWTIMVAEPKAVRTLLMKTSVFPKTDPDKRPEGDLIMKWLGKDNIVSANGEEWKTSQDGQSSPINFVFPWLDAYLCKVSRSRREVHDQVDFLNELFEEIIAKKRAAIRDTNVRGIADADKDLLTMMLEANEEVDPSKRLSDVEIRSDLAIFFIAGHDTTSTALTFALYHLAVNPDIQQRAREECIRVLGDAPEDIIPTADQLKELTYLNQVIQETLRLNPPATGISQRLVAEDTDLGECFIPKGAVASLDIWALHHNPKVWDDPEKWNPDRFAPGGEYENKDSFSWLPFGHGQRQCIGMQFSLAEQRVFLSMLLRKYDISLPKDSIHANGLVITPQVAVLTADNLIKFARQVQERKGLVLGLVGFLIAQRLYSAIATVPSSLKHLKATNRIKEYRYMLQGKPIDVRKRLSFLPIMSQPVCGVFLRCMDCHGNRAKGSSDIADEDKDNIVMSNGDEWKKHRKPANPAFHKSMPINLFGRLTKVFFKQIAKENNHINVNVFMQRFTLDAIGNGAFDFDFHALEKPDSNEIRAYNTIMDVIFSPINFLIPWLDKVLIKVSRGRRAVHDDVDLVNGLLGQMIAKKKQTLKEANSAGVADEDKDLLTMMLEANQEEVDKSKRLTDEELRSDLAIFFVAGHVLLIDRPDWEQAESMLRTAVELLPTTTPRTLDEIDRQYNISQFAGINSRAVSVSLQCSANPYQALQLSELGNGVLANLQLQVRSDVRDLQESHPHPARQFCDIRDQLDRPPSNFMQPNQPNPPDEAVNRRVLSDNFDRLLAKIRSLEGFEQFLLAPSEYPS</sequence>
<dbReference type="PANTHER" id="PTHR24291:SF50">
    <property type="entry name" value="BIFUNCTIONAL ALBAFLAVENONE MONOOXYGENASE_TERPENE SYNTHASE"/>
    <property type="match status" value="1"/>
</dbReference>
<evidence type="ECO:0000313" key="10">
    <source>
        <dbReference type="Proteomes" id="UP000242875"/>
    </source>
</evidence>
<dbReference type="InterPro" id="IPR017972">
    <property type="entry name" value="Cyt_P450_CS"/>
</dbReference>
<feature type="binding site" description="axial binding residue" evidence="7">
    <location>
        <position position="473"/>
    </location>
    <ligand>
        <name>heme</name>
        <dbReference type="ChEBI" id="CHEBI:30413"/>
    </ligand>
    <ligandPart>
        <name>Fe</name>
        <dbReference type="ChEBI" id="CHEBI:18248"/>
    </ligandPart>
</feature>
<dbReference type="InterPro" id="IPR050196">
    <property type="entry name" value="Cytochrome_P450_Monoox"/>
</dbReference>
<proteinExistence type="inferred from homology"/>
<keyword evidence="4" id="KW-0560">Oxidoreductase</keyword>
<dbReference type="GO" id="GO:0004497">
    <property type="term" value="F:monooxygenase activity"/>
    <property type="evidence" value="ECO:0007669"/>
    <property type="project" value="UniProtKB-KW"/>
</dbReference>
<comment type="caution">
    <text evidence="9">The sequence shown here is derived from an EMBL/GenBank/DDBJ whole genome shotgun (WGS) entry which is preliminary data.</text>
</comment>
<feature type="region of interest" description="Disordered" evidence="8">
    <location>
        <begin position="918"/>
        <end position="939"/>
    </location>
</feature>
<dbReference type="InterPro" id="IPR036396">
    <property type="entry name" value="Cyt_P450_sf"/>
</dbReference>
<evidence type="ECO:0000256" key="5">
    <source>
        <dbReference type="ARBA" id="ARBA00023004"/>
    </source>
</evidence>
<reference evidence="9 10" key="1">
    <citation type="journal article" date="2017" name="Mycologia">
        <title>Bifiguratus adelaidae, gen. et sp. nov., a new member of Mucoromycotina in endophytic and soil-dwelling habitats.</title>
        <authorList>
            <person name="Torres-Cruz T.J."/>
            <person name="Billingsley Tobias T.L."/>
            <person name="Almatruk M."/>
            <person name="Hesse C."/>
            <person name="Kuske C.R."/>
            <person name="Desiro A."/>
            <person name="Benucci G.M."/>
            <person name="Bonito G."/>
            <person name="Stajich J.E."/>
            <person name="Dunlap C."/>
            <person name="Arnold A.E."/>
            <person name="Porras-Alfaro A."/>
        </authorList>
    </citation>
    <scope>NUCLEOTIDE SEQUENCE [LARGE SCALE GENOMIC DNA]</scope>
    <source>
        <strain evidence="9 10">AZ0501</strain>
    </source>
</reference>
<dbReference type="Pfam" id="PF00067">
    <property type="entry name" value="p450"/>
    <property type="match status" value="3"/>
</dbReference>
<organism evidence="9 10">
    <name type="scientific">Bifiguratus adelaidae</name>
    <dbReference type="NCBI Taxonomy" id="1938954"/>
    <lineage>
        <taxon>Eukaryota</taxon>
        <taxon>Fungi</taxon>
        <taxon>Fungi incertae sedis</taxon>
        <taxon>Mucoromycota</taxon>
        <taxon>Mucoromycotina</taxon>
        <taxon>Endogonomycetes</taxon>
        <taxon>Endogonales</taxon>
        <taxon>Endogonales incertae sedis</taxon>
        <taxon>Bifiguratus</taxon>
    </lineage>
</organism>
<dbReference type="PRINTS" id="PR00463">
    <property type="entry name" value="EP450I"/>
</dbReference>
<accession>A0A261Y0D8</accession>
<evidence type="ECO:0000256" key="2">
    <source>
        <dbReference type="ARBA" id="ARBA00022617"/>
    </source>
</evidence>
<comment type="cofactor">
    <cofactor evidence="7">
        <name>heme</name>
        <dbReference type="ChEBI" id="CHEBI:30413"/>
    </cofactor>
</comment>
<dbReference type="PROSITE" id="PS00086">
    <property type="entry name" value="CYTOCHROME_P450"/>
    <property type="match status" value="2"/>
</dbReference>
<dbReference type="Proteomes" id="UP000242875">
    <property type="component" value="Unassembled WGS sequence"/>
</dbReference>
<comment type="similarity">
    <text evidence="1">Belongs to the cytochrome P450 family.</text>
</comment>
<evidence type="ECO:0000256" key="1">
    <source>
        <dbReference type="ARBA" id="ARBA00010617"/>
    </source>
</evidence>
<dbReference type="Gene3D" id="1.10.630.10">
    <property type="entry name" value="Cytochrome P450"/>
    <property type="match status" value="3"/>
</dbReference>
<keyword evidence="2 7" id="KW-0349">Heme</keyword>
<dbReference type="PANTHER" id="PTHR24291">
    <property type="entry name" value="CYTOCHROME P450 FAMILY 4"/>
    <property type="match status" value="1"/>
</dbReference>
<name>A0A261Y0D8_9FUNG</name>